<comment type="caution">
    <text evidence="2">The sequence shown here is derived from an EMBL/GenBank/DDBJ whole genome shotgun (WGS) entry which is preliminary data.</text>
</comment>
<evidence type="ECO:0000313" key="2">
    <source>
        <dbReference type="EMBL" id="MBW0466884.1"/>
    </source>
</evidence>
<accession>A0A9Q3GH17</accession>
<organism evidence="2 3">
    <name type="scientific">Austropuccinia psidii MF-1</name>
    <dbReference type="NCBI Taxonomy" id="1389203"/>
    <lineage>
        <taxon>Eukaryota</taxon>
        <taxon>Fungi</taxon>
        <taxon>Dikarya</taxon>
        <taxon>Basidiomycota</taxon>
        <taxon>Pucciniomycotina</taxon>
        <taxon>Pucciniomycetes</taxon>
        <taxon>Pucciniales</taxon>
        <taxon>Sphaerophragmiaceae</taxon>
        <taxon>Austropuccinia</taxon>
    </lineage>
</organism>
<reference evidence="2" key="1">
    <citation type="submission" date="2021-03" db="EMBL/GenBank/DDBJ databases">
        <title>Draft genome sequence of rust myrtle Austropuccinia psidii MF-1, a brazilian biotype.</title>
        <authorList>
            <person name="Quecine M.C."/>
            <person name="Pachon D.M.R."/>
            <person name="Bonatelli M.L."/>
            <person name="Correr F.H."/>
            <person name="Franceschini L.M."/>
            <person name="Leite T.F."/>
            <person name="Margarido G.R.A."/>
            <person name="Almeida C.A."/>
            <person name="Ferrarezi J.A."/>
            <person name="Labate C.A."/>
        </authorList>
    </citation>
    <scope>NUCLEOTIDE SEQUENCE</scope>
    <source>
        <strain evidence="2">MF-1</strain>
    </source>
</reference>
<dbReference type="EMBL" id="AVOT02001424">
    <property type="protein sequence ID" value="MBW0466884.1"/>
    <property type="molecule type" value="Genomic_DNA"/>
</dbReference>
<name>A0A9Q3GH17_9BASI</name>
<protein>
    <submittedName>
        <fullName evidence="2">Uncharacterized protein</fullName>
    </submittedName>
</protein>
<evidence type="ECO:0000313" key="3">
    <source>
        <dbReference type="Proteomes" id="UP000765509"/>
    </source>
</evidence>
<proteinExistence type="predicted"/>
<gene>
    <name evidence="2" type="ORF">O181_006599</name>
</gene>
<dbReference type="Proteomes" id="UP000765509">
    <property type="component" value="Unassembled WGS sequence"/>
</dbReference>
<feature type="compositionally biased region" description="Basic and acidic residues" evidence="1">
    <location>
        <begin position="44"/>
        <end position="58"/>
    </location>
</feature>
<evidence type="ECO:0000256" key="1">
    <source>
        <dbReference type="SAM" id="MobiDB-lite"/>
    </source>
</evidence>
<dbReference type="AlphaFoldDB" id="A0A9Q3GH17"/>
<keyword evidence="3" id="KW-1185">Reference proteome</keyword>
<sequence>MSVWSSQVVSIPEWPSRNPIDPLIPTIPGDLSAATHGPPSEPIKTTDIEFSDPPHETRSTLFSPSHIPLPQKKDYTYVPHYHNALKDINSSISQDHIVRNSR</sequence>
<feature type="region of interest" description="Disordered" evidence="1">
    <location>
        <begin position="19"/>
        <end position="65"/>
    </location>
</feature>